<dbReference type="InterPro" id="IPR050570">
    <property type="entry name" value="Cell_wall_metabolism_enzyme"/>
</dbReference>
<dbReference type="PANTHER" id="PTHR21666">
    <property type="entry name" value="PEPTIDASE-RELATED"/>
    <property type="match status" value="1"/>
</dbReference>
<gene>
    <name evidence="5" type="ORF">SAMN06295960_2213</name>
</gene>
<dbReference type="AlphaFoldDB" id="A0A1X7K8H2"/>
<dbReference type="InterPro" id="IPR011055">
    <property type="entry name" value="Dup_hybrid_motif"/>
</dbReference>
<sequence length="337" mass="37807">MKQRLRSNSMTVLVIREAERAVKQVRVPKLLVISVPIAALMSVSGLILSMQLTSQQSIHDLEDQLEQQKMALEITVNNKDEMIRTLRQEVIRLAKETKIVQDQMDQIHDLEQELEQFVKQHISEDAVSSRSSNAPSLITLVQADIDDDDSLLRLAEQSSFNLKRVQEMLNEVEKTTPRMLTMAKEQQQHIARTPSYWPTNSRRITSSFGYRTDPITGHAAFHAGLDIGGKIGDPIYAAAEGKVLETGYHYARGNYIILSHRSGLESWYMHLSKAEVDVGAAIEKGERIGTMGTTGHSTGPHLHFQIVQKGTPIDPYPYLQAEPEQQGARLSSAKNRS</sequence>
<dbReference type="RefSeq" id="WP_085494400.1">
    <property type="nucleotide sequence ID" value="NZ_FXAZ01000002.1"/>
</dbReference>
<proteinExistence type="predicted"/>
<evidence type="ECO:0000313" key="5">
    <source>
        <dbReference type="EMBL" id="SMG37373.1"/>
    </source>
</evidence>
<dbReference type="SUPFAM" id="SSF51261">
    <property type="entry name" value="Duplicated hybrid motif"/>
    <property type="match status" value="1"/>
</dbReference>
<keyword evidence="1" id="KW-0732">Signal</keyword>
<keyword evidence="3" id="KW-0472">Membrane</keyword>
<dbReference type="PANTHER" id="PTHR21666:SF289">
    <property type="entry name" value="L-ALA--D-GLU ENDOPEPTIDASE"/>
    <property type="match status" value="1"/>
</dbReference>
<protein>
    <submittedName>
        <fullName evidence="5">Murein DD-endopeptidase MepM and murein hydrolase activator NlpD, contain LysM domain</fullName>
    </submittedName>
</protein>
<evidence type="ECO:0000256" key="2">
    <source>
        <dbReference type="SAM" id="Coils"/>
    </source>
</evidence>
<dbReference type="CDD" id="cd12797">
    <property type="entry name" value="M23_peptidase"/>
    <property type="match status" value="1"/>
</dbReference>
<evidence type="ECO:0000256" key="3">
    <source>
        <dbReference type="SAM" id="Phobius"/>
    </source>
</evidence>
<feature type="coiled-coil region" evidence="2">
    <location>
        <begin position="58"/>
        <end position="120"/>
    </location>
</feature>
<dbReference type="EMBL" id="FXAZ01000002">
    <property type="protein sequence ID" value="SMG37373.1"/>
    <property type="molecule type" value="Genomic_DNA"/>
</dbReference>
<accession>A0A1X7K8H2</accession>
<feature type="domain" description="M23ase beta-sheet core" evidence="4">
    <location>
        <begin position="221"/>
        <end position="315"/>
    </location>
</feature>
<keyword evidence="5" id="KW-0378">Hydrolase</keyword>
<keyword evidence="3" id="KW-0812">Transmembrane</keyword>
<dbReference type="Gene3D" id="2.70.70.10">
    <property type="entry name" value="Glucose Permease (Domain IIA)"/>
    <property type="match status" value="1"/>
</dbReference>
<dbReference type="STRING" id="1852522.SAMN06295960_2213"/>
<keyword evidence="2" id="KW-0175">Coiled coil</keyword>
<keyword evidence="6" id="KW-1185">Reference proteome</keyword>
<keyword evidence="3" id="KW-1133">Transmembrane helix</keyword>
<evidence type="ECO:0000256" key="1">
    <source>
        <dbReference type="ARBA" id="ARBA00022729"/>
    </source>
</evidence>
<dbReference type="InterPro" id="IPR016047">
    <property type="entry name" value="M23ase_b-sheet_dom"/>
</dbReference>
<evidence type="ECO:0000313" key="6">
    <source>
        <dbReference type="Proteomes" id="UP000193834"/>
    </source>
</evidence>
<dbReference type="Pfam" id="PF01551">
    <property type="entry name" value="Peptidase_M23"/>
    <property type="match status" value="1"/>
</dbReference>
<organism evidence="5 6">
    <name type="scientific">Paenibacillus aquistagni</name>
    <dbReference type="NCBI Taxonomy" id="1852522"/>
    <lineage>
        <taxon>Bacteria</taxon>
        <taxon>Bacillati</taxon>
        <taxon>Bacillota</taxon>
        <taxon>Bacilli</taxon>
        <taxon>Bacillales</taxon>
        <taxon>Paenibacillaceae</taxon>
        <taxon>Paenibacillus</taxon>
    </lineage>
</organism>
<dbReference type="Proteomes" id="UP000193834">
    <property type="component" value="Unassembled WGS sequence"/>
</dbReference>
<name>A0A1X7K8H2_9BACL</name>
<evidence type="ECO:0000259" key="4">
    <source>
        <dbReference type="Pfam" id="PF01551"/>
    </source>
</evidence>
<dbReference type="OrthoDB" id="9805799at2"/>
<feature type="transmembrane region" description="Helical" evidence="3">
    <location>
        <begin position="30"/>
        <end position="50"/>
    </location>
</feature>
<dbReference type="GO" id="GO:0004222">
    <property type="term" value="F:metalloendopeptidase activity"/>
    <property type="evidence" value="ECO:0007669"/>
    <property type="project" value="TreeGrafter"/>
</dbReference>
<reference evidence="5 6" key="1">
    <citation type="submission" date="2017-04" db="EMBL/GenBank/DDBJ databases">
        <authorList>
            <person name="Afonso C.L."/>
            <person name="Miller P.J."/>
            <person name="Scott M.A."/>
            <person name="Spackman E."/>
            <person name="Goraichik I."/>
            <person name="Dimitrov K.M."/>
            <person name="Suarez D.L."/>
            <person name="Swayne D.E."/>
        </authorList>
    </citation>
    <scope>NUCLEOTIDE SEQUENCE [LARGE SCALE GENOMIC DNA]</scope>
    <source>
        <strain evidence="5 6">11</strain>
    </source>
</reference>